<dbReference type="GO" id="GO:0004222">
    <property type="term" value="F:metalloendopeptidase activity"/>
    <property type="evidence" value="ECO:0007669"/>
    <property type="project" value="UniProtKB-EC"/>
</dbReference>
<comment type="cofactor">
    <cofactor evidence="1">
        <name>Zn(2+)</name>
        <dbReference type="ChEBI" id="CHEBI:29105"/>
    </cofactor>
</comment>
<dbReference type="InterPro" id="IPR001431">
    <property type="entry name" value="Pept_M16_Zn_BS"/>
</dbReference>
<feature type="domain" description="Peptidase M16 C-terminal" evidence="16">
    <location>
        <begin position="210"/>
        <end position="382"/>
    </location>
</feature>
<dbReference type="InterPro" id="IPR007863">
    <property type="entry name" value="Peptidase_M16_C"/>
</dbReference>
<evidence type="ECO:0000256" key="14">
    <source>
        <dbReference type="RuleBase" id="RU004447"/>
    </source>
</evidence>
<evidence type="ECO:0000256" key="6">
    <source>
        <dbReference type="ARBA" id="ARBA00022670"/>
    </source>
</evidence>
<evidence type="ECO:0000313" key="19">
    <source>
        <dbReference type="EMBL" id="QEW07430.1"/>
    </source>
</evidence>
<evidence type="ECO:0000259" key="18">
    <source>
        <dbReference type="Pfam" id="PF22456"/>
    </source>
</evidence>
<evidence type="ECO:0000256" key="13">
    <source>
        <dbReference type="ARBA" id="ARBA00033450"/>
    </source>
</evidence>
<dbReference type="EMBL" id="CP044222">
    <property type="protein sequence ID" value="QEW07430.1"/>
    <property type="molecule type" value="Genomic_DNA"/>
</dbReference>
<evidence type="ECO:0000256" key="10">
    <source>
        <dbReference type="ARBA" id="ARBA00023049"/>
    </source>
</evidence>
<dbReference type="InterPro" id="IPR011765">
    <property type="entry name" value="Pept_M16_N"/>
</dbReference>
<evidence type="ECO:0000256" key="12">
    <source>
        <dbReference type="ARBA" id="ARBA00031184"/>
    </source>
</evidence>
<keyword evidence="7" id="KW-0479">Metal-binding</keyword>
<dbReference type="GO" id="GO:0006508">
    <property type="term" value="P:proteolysis"/>
    <property type="evidence" value="ECO:0007669"/>
    <property type="project" value="UniProtKB-KW"/>
</dbReference>
<reference evidence="19 20" key="1">
    <citation type="submission" date="2019-09" db="EMBL/GenBank/DDBJ databases">
        <title>Nitrincola iocasae sp. nov., a bacterium isolated from the sediment collected at a cold seep field in South China Sea.</title>
        <authorList>
            <person name="Zhang H."/>
            <person name="Wang H."/>
            <person name="Li C."/>
        </authorList>
    </citation>
    <scope>NUCLEOTIDE SEQUENCE [LARGE SCALE GENOMIC DNA]</scope>
    <source>
        <strain evidence="19 20">KXZD1103</strain>
    </source>
</reference>
<proteinExistence type="inferred from homology"/>
<evidence type="ECO:0000256" key="1">
    <source>
        <dbReference type="ARBA" id="ARBA00001947"/>
    </source>
</evidence>
<evidence type="ECO:0000256" key="8">
    <source>
        <dbReference type="ARBA" id="ARBA00022801"/>
    </source>
</evidence>
<evidence type="ECO:0000256" key="11">
    <source>
        <dbReference type="ARBA" id="ARBA00029597"/>
    </source>
</evidence>
<comment type="similarity">
    <text evidence="3 14">Belongs to the peptidase M16 family.</text>
</comment>
<dbReference type="InterPro" id="IPR054734">
    <property type="entry name" value="PqqF-like_C_4"/>
</dbReference>
<feature type="domain" description="Coenzyme PQQ synthesis protein F-like C-terminal lobe" evidence="18">
    <location>
        <begin position="773"/>
        <end position="872"/>
    </location>
</feature>
<dbReference type="GO" id="GO:0005737">
    <property type="term" value="C:cytoplasm"/>
    <property type="evidence" value="ECO:0007669"/>
    <property type="project" value="UniProtKB-ARBA"/>
</dbReference>
<organism evidence="19 20">
    <name type="scientific">Nitrincola iocasae</name>
    <dbReference type="NCBI Taxonomy" id="2614693"/>
    <lineage>
        <taxon>Bacteria</taxon>
        <taxon>Pseudomonadati</taxon>
        <taxon>Pseudomonadota</taxon>
        <taxon>Gammaproteobacteria</taxon>
        <taxon>Oceanospirillales</taxon>
        <taxon>Oceanospirillaceae</taxon>
        <taxon>Nitrincola</taxon>
    </lineage>
</organism>
<evidence type="ECO:0000256" key="4">
    <source>
        <dbReference type="ARBA" id="ARBA00012449"/>
    </source>
</evidence>
<comment type="function">
    <text evidence="2">Endopeptidase that degrades small peptides of less than 7 kDa, such as glucagon and insulin.</text>
</comment>
<dbReference type="Pfam" id="PF16187">
    <property type="entry name" value="Peptidase_M16_M"/>
    <property type="match status" value="1"/>
</dbReference>
<dbReference type="EC" id="3.4.24.55" evidence="4"/>
<keyword evidence="9" id="KW-0862">Zinc</keyword>
<feature type="domain" description="Peptidase M16 middle/third" evidence="17">
    <location>
        <begin position="394"/>
        <end position="672"/>
    </location>
</feature>
<keyword evidence="8" id="KW-0378">Hydrolase</keyword>
<dbReference type="InterPro" id="IPR050626">
    <property type="entry name" value="Peptidase_M16"/>
</dbReference>
<dbReference type="Proteomes" id="UP000325606">
    <property type="component" value="Chromosome"/>
</dbReference>
<dbReference type="InterPro" id="IPR011249">
    <property type="entry name" value="Metalloenz_LuxS/M16"/>
</dbReference>
<dbReference type="FunFam" id="3.30.830.10:FF:000005">
    <property type="entry name" value="nardilysin isoform X1"/>
    <property type="match status" value="1"/>
</dbReference>
<dbReference type="SUPFAM" id="SSF63411">
    <property type="entry name" value="LuxS/MPP-like metallohydrolase"/>
    <property type="match status" value="4"/>
</dbReference>
<evidence type="ECO:0000256" key="5">
    <source>
        <dbReference type="ARBA" id="ARBA00017565"/>
    </source>
</evidence>
<dbReference type="PANTHER" id="PTHR43690:SF18">
    <property type="entry name" value="INSULIN-DEGRADING ENZYME-RELATED"/>
    <property type="match status" value="1"/>
</dbReference>
<dbReference type="Gene3D" id="3.30.830.10">
    <property type="entry name" value="Metalloenzyme, LuxS/M16 peptidase-like"/>
    <property type="match status" value="4"/>
</dbReference>
<evidence type="ECO:0000256" key="9">
    <source>
        <dbReference type="ARBA" id="ARBA00022833"/>
    </source>
</evidence>
<accession>A0A5J6LFM2</accession>
<evidence type="ECO:0000259" key="15">
    <source>
        <dbReference type="Pfam" id="PF00675"/>
    </source>
</evidence>
<feature type="domain" description="Peptidase M16 N-terminal" evidence="15">
    <location>
        <begin position="49"/>
        <end position="178"/>
    </location>
</feature>
<sequence length="948" mass="108017">MPGVTGFKMLRVVFLLFLISFSGFVPAQVIQSPYDTRSLETFILPNQLKVLLISDPEAEKAAASMDVAVGSGANPVEIPGLAHFLEHMLFLGSEKYPEADSYQSYISANGGSHNAFTAYENTNYFFDVRPEAFAGALDRFSRFFIDPLFTADYVQRERHAVDSEFQAKRRDDSRRVHEVTKQVMNAEHGWSNFAVGDLRSLSDSENLQIRDALIDFYQQYYSANLMSLVVSGPQSLDELRGLVEMRFSDIANFQAEPYVDKAPLFSEEQLPLQLEIQTLRQQRTLSLTFPVAPTREHWRSKPLYFIGSLLGYEGKGSLFSLLKSQQLATGVSAYTAIDLPGQASFQVNIELTDDGLDQIDRITTLFFGYVNLLRQQGLNASLYQEESELAALQFQFRDQPQPIHEVMMLAQMQQRYPAENLLNANYLLESFEPALIDSYLQQLTPDNLLLTLQHPQVTPELTETRYNAGYRFASIDAQRLSLWQEADPDTDLQLRQLNPFIPDSLALTERDDPASDLPIALRDEPGFSLWYQQDQQFQRPRADVYFAFMTHLALASAENAVMLELYTRVLNDQMNEMLYDASLAGLNVSLYPHLRGFSLQISGYNDKQPLLLDALLQEMQHPEITPARFERVRQQLEERLINQRQEGPYQLAMQQLFTALMSRWSTEDRLAALENVTPEQLQQFLSELFTEAEVRLLAHGNITADTALNMSQQIQSQLLSDTRSVTGIRVPVVEIPLNTPLTDTLKLAHNDATLVRYLQASDRSLENRAAVALLNEIISTPFYSRLRTDMQLGYIVFANYLPMVDVPGLALIVQSPMADPIQLETHFDNFLIAMHSQLQELSDEQLDDFRQSLRSRLLQPDTKLSERSQRYWRELDRDGAFTTHQQIAEQVSEISRDDLITLLAELQTRQYQIRSFGSLLPEGDAVPIIPDLSGYQSLQQQRSESHFH</sequence>
<dbReference type="FunFam" id="3.30.830.10:FF:000012">
    <property type="entry name" value="Protease 3"/>
    <property type="match status" value="1"/>
</dbReference>
<name>A0A5J6LFM2_9GAMM</name>
<evidence type="ECO:0000259" key="16">
    <source>
        <dbReference type="Pfam" id="PF05193"/>
    </source>
</evidence>
<dbReference type="PANTHER" id="PTHR43690">
    <property type="entry name" value="NARDILYSIN"/>
    <property type="match status" value="1"/>
</dbReference>
<dbReference type="AlphaFoldDB" id="A0A5J6LFM2"/>
<gene>
    <name evidence="19" type="ORF">F5I99_13530</name>
</gene>
<protein>
    <recommendedName>
        <fullName evidence="5">Protease 3</fullName>
        <ecNumber evidence="4">3.4.24.55</ecNumber>
    </recommendedName>
    <alternativeName>
        <fullName evidence="13">Pitrilysin</fullName>
    </alternativeName>
    <alternativeName>
        <fullName evidence="12">Protease III</fullName>
    </alternativeName>
    <alternativeName>
        <fullName evidence="11">Protease pi</fullName>
    </alternativeName>
</protein>
<keyword evidence="6" id="KW-0645">Protease</keyword>
<evidence type="ECO:0000313" key="20">
    <source>
        <dbReference type="Proteomes" id="UP000325606"/>
    </source>
</evidence>
<dbReference type="PROSITE" id="PS00143">
    <property type="entry name" value="INSULINASE"/>
    <property type="match status" value="1"/>
</dbReference>
<dbReference type="Pfam" id="PF22456">
    <property type="entry name" value="PqqF-like_C_4"/>
    <property type="match status" value="1"/>
</dbReference>
<keyword evidence="20" id="KW-1185">Reference proteome</keyword>
<evidence type="ECO:0000256" key="2">
    <source>
        <dbReference type="ARBA" id="ARBA00002184"/>
    </source>
</evidence>
<dbReference type="Pfam" id="PF00675">
    <property type="entry name" value="Peptidase_M16"/>
    <property type="match status" value="1"/>
</dbReference>
<dbReference type="Pfam" id="PF05193">
    <property type="entry name" value="Peptidase_M16_C"/>
    <property type="match status" value="1"/>
</dbReference>
<evidence type="ECO:0000259" key="17">
    <source>
        <dbReference type="Pfam" id="PF16187"/>
    </source>
</evidence>
<dbReference type="GO" id="GO:0046872">
    <property type="term" value="F:metal ion binding"/>
    <property type="evidence" value="ECO:0007669"/>
    <property type="project" value="UniProtKB-KW"/>
</dbReference>
<evidence type="ECO:0000256" key="3">
    <source>
        <dbReference type="ARBA" id="ARBA00007261"/>
    </source>
</evidence>
<evidence type="ECO:0000256" key="7">
    <source>
        <dbReference type="ARBA" id="ARBA00022723"/>
    </source>
</evidence>
<keyword evidence="10" id="KW-0482">Metalloprotease</keyword>
<dbReference type="KEGG" id="nik:F5I99_13530"/>
<dbReference type="InterPro" id="IPR032632">
    <property type="entry name" value="Peptidase_M16_M"/>
</dbReference>